<dbReference type="Gene3D" id="1.10.150.20">
    <property type="entry name" value="5' to 3' exonuclease, C-terminal subdomain"/>
    <property type="match status" value="1"/>
</dbReference>
<dbReference type="InterPro" id="IPR037518">
    <property type="entry name" value="MPN"/>
</dbReference>
<evidence type="ECO:0000256" key="5">
    <source>
        <dbReference type="ARBA" id="ARBA00023049"/>
    </source>
</evidence>
<sequence length="224" mass="24858">MKITDWPKQDRPREKLLANGAGALSDSELLAIFLRTGIAGCSVLELAQKMLNEFGSLRSLFKASESEFCQVKGLGQAKYVQLQACLEMSQRFMAEKLCRENSFNSVEQTQAYLIAKLRDQPHEVFAMLLLDSQHRLITFRPMFYGTIDSASVYPRVLVQQALKDNAAAVILAHNHPSGVAEPSQADKSITKRIIDAFSLLDIKVLDHFVIGDGVAVSFAQRGLL</sequence>
<feature type="domain" description="MPN" evidence="7">
    <location>
        <begin position="102"/>
        <end position="224"/>
    </location>
</feature>
<dbReference type="InterPro" id="IPR010994">
    <property type="entry name" value="RuvA_2-like"/>
</dbReference>
<dbReference type="RefSeq" id="WP_316025124.1">
    <property type="nucleotide sequence ID" value="NZ_JAWDIO010000002.1"/>
</dbReference>
<dbReference type="PANTHER" id="PTHR30471">
    <property type="entry name" value="DNA REPAIR PROTEIN RADC"/>
    <property type="match status" value="1"/>
</dbReference>
<dbReference type="NCBIfam" id="TIGR00608">
    <property type="entry name" value="radc"/>
    <property type="match status" value="1"/>
</dbReference>
<evidence type="ECO:0000256" key="1">
    <source>
        <dbReference type="ARBA" id="ARBA00022670"/>
    </source>
</evidence>
<organism evidence="8 9">
    <name type="scientific">Paraglaciecola aquimarina</name>
    <dbReference type="NCBI Taxonomy" id="1235557"/>
    <lineage>
        <taxon>Bacteria</taxon>
        <taxon>Pseudomonadati</taxon>
        <taxon>Pseudomonadota</taxon>
        <taxon>Gammaproteobacteria</taxon>
        <taxon>Alteromonadales</taxon>
        <taxon>Alteromonadaceae</taxon>
        <taxon>Paraglaciecola</taxon>
    </lineage>
</organism>
<dbReference type="NCBIfam" id="NF000642">
    <property type="entry name" value="PRK00024.1"/>
    <property type="match status" value="1"/>
</dbReference>
<evidence type="ECO:0000256" key="3">
    <source>
        <dbReference type="ARBA" id="ARBA00022801"/>
    </source>
</evidence>
<dbReference type="Gene3D" id="3.40.140.10">
    <property type="entry name" value="Cytidine Deaminase, domain 2"/>
    <property type="match status" value="1"/>
</dbReference>
<reference evidence="8 9" key="1">
    <citation type="submission" date="2023-10" db="EMBL/GenBank/DDBJ databases">
        <title>Glaciecola aquimarina strain GGW-M5 nov., isolated from a coastal seawater.</title>
        <authorList>
            <person name="Bayburt H."/>
            <person name="Kim J.M."/>
            <person name="Choi B.J."/>
            <person name="Jeon C.O."/>
        </authorList>
    </citation>
    <scope>NUCLEOTIDE SEQUENCE [LARGE SCALE GENOMIC DNA]</scope>
    <source>
        <strain evidence="8 9">KCTC 32108</strain>
    </source>
</reference>
<dbReference type="CDD" id="cd08071">
    <property type="entry name" value="MPN_DUF2466"/>
    <property type="match status" value="1"/>
</dbReference>
<keyword evidence="1" id="KW-0645">Protease</keyword>
<dbReference type="SUPFAM" id="SSF102712">
    <property type="entry name" value="JAB1/MPN domain"/>
    <property type="match status" value="1"/>
</dbReference>
<dbReference type="InterPro" id="IPR046778">
    <property type="entry name" value="UPF0758_N"/>
</dbReference>
<gene>
    <name evidence="8" type="primary">radC</name>
    <name evidence="8" type="ORF">RS130_05490</name>
</gene>
<keyword evidence="2" id="KW-0479">Metal-binding</keyword>
<dbReference type="InterPro" id="IPR020891">
    <property type="entry name" value="UPF0758_CS"/>
</dbReference>
<dbReference type="PROSITE" id="PS50249">
    <property type="entry name" value="MPN"/>
    <property type="match status" value="1"/>
</dbReference>
<dbReference type="PANTHER" id="PTHR30471:SF3">
    <property type="entry name" value="UPF0758 PROTEIN YEES-RELATED"/>
    <property type="match status" value="1"/>
</dbReference>
<proteinExistence type="inferred from homology"/>
<dbReference type="Pfam" id="PF20582">
    <property type="entry name" value="UPF0758_N"/>
    <property type="match status" value="1"/>
</dbReference>
<evidence type="ECO:0000313" key="8">
    <source>
        <dbReference type="EMBL" id="MDU0353452.1"/>
    </source>
</evidence>
<evidence type="ECO:0000256" key="2">
    <source>
        <dbReference type="ARBA" id="ARBA00022723"/>
    </source>
</evidence>
<name>A0ABU3STZ3_9ALTE</name>
<evidence type="ECO:0000256" key="6">
    <source>
        <dbReference type="RuleBase" id="RU003797"/>
    </source>
</evidence>
<dbReference type="InterPro" id="IPR025657">
    <property type="entry name" value="RadC_JAB"/>
</dbReference>
<dbReference type="SUPFAM" id="SSF47781">
    <property type="entry name" value="RuvA domain 2-like"/>
    <property type="match status" value="1"/>
</dbReference>
<dbReference type="InterPro" id="IPR001405">
    <property type="entry name" value="UPF0758"/>
</dbReference>
<comment type="similarity">
    <text evidence="6">Belongs to the UPF0758 family.</text>
</comment>
<evidence type="ECO:0000256" key="4">
    <source>
        <dbReference type="ARBA" id="ARBA00022833"/>
    </source>
</evidence>
<keyword evidence="3" id="KW-0378">Hydrolase</keyword>
<evidence type="ECO:0000259" key="7">
    <source>
        <dbReference type="PROSITE" id="PS50249"/>
    </source>
</evidence>
<dbReference type="Proteomes" id="UP001247805">
    <property type="component" value="Unassembled WGS sequence"/>
</dbReference>
<keyword evidence="5" id="KW-0482">Metalloprotease</keyword>
<keyword evidence="9" id="KW-1185">Reference proteome</keyword>
<dbReference type="EMBL" id="JAWDIO010000002">
    <property type="protein sequence ID" value="MDU0353452.1"/>
    <property type="molecule type" value="Genomic_DNA"/>
</dbReference>
<dbReference type="Pfam" id="PF04002">
    <property type="entry name" value="RadC"/>
    <property type="match status" value="1"/>
</dbReference>
<protein>
    <submittedName>
        <fullName evidence="8">DNA repair protein RadC</fullName>
    </submittedName>
</protein>
<dbReference type="PROSITE" id="PS01302">
    <property type="entry name" value="UPF0758"/>
    <property type="match status" value="1"/>
</dbReference>
<comment type="caution">
    <text evidence="8">The sequence shown here is derived from an EMBL/GenBank/DDBJ whole genome shotgun (WGS) entry which is preliminary data.</text>
</comment>
<keyword evidence="4" id="KW-0862">Zinc</keyword>
<evidence type="ECO:0000313" key="9">
    <source>
        <dbReference type="Proteomes" id="UP001247805"/>
    </source>
</evidence>
<accession>A0ABU3STZ3</accession>